<sequence>MDQKPAVNRKLPRAPSASSILCLGPAYRSARTQVPGTCPFPGKIVLSSLKHGLFSGQWLRRVSYVRWEGVFRCIPIFGMSFACQS</sequence>
<proteinExistence type="predicted"/>
<comment type="caution">
    <text evidence="1">The sequence shown here is derived from an EMBL/GenBank/DDBJ whole genome shotgun (WGS) entry which is preliminary data.</text>
</comment>
<keyword evidence="2" id="KW-1185">Reference proteome</keyword>
<name>A0ABQ9VSG7_SAGOE</name>
<accession>A0ABQ9VSG7</accession>
<dbReference type="EMBL" id="JASSZA010000005">
    <property type="protein sequence ID" value="KAK2112322.1"/>
    <property type="molecule type" value="Genomic_DNA"/>
</dbReference>
<gene>
    <name evidence="1" type="ORF">P7K49_012069</name>
</gene>
<dbReference type="Proteomes" id="UP001266305">
    <property type="component" value="Unassembled WGS sequence"/>
</dbReference>
<evidence type="ECO:0000313" key="2">
    <source>
        <dbReference type="Proteomes" id="UP001266305"/>
    </source>
</evidence>
<evidence type="ECO:0000313" key="1">
    <source>
        <dbReference type="EMBL" id="KAK2112322.1"/>
    </source>
</evidence>
<reference evidence="1 2" key="1">
    <citation type="submission" date="2023-05" db="EMBL/GenBank/DDBJ databases">
        <title>B98-5 Cell Line De Novo Hybrid Assembly: An Optical Mapping Approach.</title>
        <authorList>
            <person name="Kananen K."/>
            <person name="Auerbach J.A."/>
            <person name="Kautto E."/>
            <person name="Blachly J.S."/>
        </authorList>
    </citation>
    <scope>NUCLEOTIDE SEQUENCE [LARGE SCALE GENOMIC DNA]</scope>
    <source>
        <strain evidence="1">B95-8</strain>
        <tissue evidence="1">Cell line</tissue>
    </source>
</reference>
<organism evidence="1 2">
    <name type="scientific">Saguinus oedipus</name>
    <name type="common">Cotton-top tamarin</name>
    <name type="synonym">Oedipomidas oedipus</name>
    <dbReference type="NCBI Taxonomy" id="9490"/>
    <lineage>
        <taxon>Eukaryota</taxon>
        <taxon>Metazoa</taxon>
        <taxon>Chordata</taxon>
        <taxon>Craniata</taxon>
        <taxon>Vertebrata</taxon>
        <taxon>Euteleostomi</taxon>
        <taxon>Mammalia</taxon>
        <taxon>Eutheria</taxon>
        <taxon>Euarchontoglires</taxon>
        <taxon>Primates</taxon>
        <taxon>Haplorrhini</taxon>
        <taxon>Platyrrhini</taxon>
        <taxon>Cebidae</taxon>
        <taxon>Callitrichinae</taxon>
        <taxon>Saguinus</taxon>
    </lineage>
</organism>
<protein>
    <submittedName>
        <fullName evidence="1">Uncharacterized protein</fullName>
    </submittedName>
</protein>